<proteinExistence type="predicted"/>
<feature type="domain" description="GPI inositol-deacylase PGAP1-like alpha/beta" evidence="1">
    <location>
        <begin position="117"/>
        <end position="166"/>
    </location>
</feature>
<dbReference type="Gene3D" id="3.40.50.1820">
    <property type="entry name" value="alpha/beta hydrolase"/>
    <property type="match status" value="1"/>
</dbReference>
<dbReference type="InterPro" id="IPR029058">
    <property type="entry name" value="AB_hydrolase_fold"/>
</dbReference>
<keyword evidence="3" id="KW-1185">Reference proteome</keyword>
<dbReference type="RefSeq" id="WP_344545531.1">
    <property type="nucleotide sequence ID" value="NZ_BAAATD010000008.1"/>
</dbReference>
<dbReference type="Proteomes" id="UP001501509">
    <property type="component" value="Unassembled WGS sequence"/>
</dbReference>
<accession>A0ABN3Q3B5</accession>
<organism evidence="2 3">
    <name type="scientific">Actinomadura fulvescens</name>
    <dbReference type="NCBI Taxonomy" id="46160"/>
    <lineage>
        <taxon>Bacteria</taxon>
        <taxon>Bacillati</taxon>
        <taxon>Actinomycetota</taxon>
        <taxon>Actinomycetes</taxon>
        <taxon>Streptosporangiales</taxon>
        <taxon>Thermomonosporaceae</taxon>
        <taxon>Actinomadura</taxon>
    </lineage>
</organism>
<evidence type="ECO:0000313" key="3">
    <source>
        <dbReference type="Proteomes" id="UP001501509"/>
    </source>
</evidence>
<protein>
    <submittedName>
        <fullName evidence="2">Lipase</fullName>
    </submittedName>
</protein>
<dbReference type="Pfam" id="PF07819">
    <property type="entry name" value="PGAP1"/>
    <property type="match status" value="1"/>
</dbReference>
<reference evidence="2 3" key="1">
    <citation type="journal article" date="2019" name="Int. J. Syst. Evol. Microbiol.">
        <title>The Global Catalogue of Microorganisms (GCM) 10K type strain sequencing project: providing services to taxonomists for standard genome sequencing and annotation.</title>
        <authorList>
            <consortium name="The Broad Institute Genomics Platform"/>
            <consortium name="The Broad Institute Genome Sequencing Center for Infectious Disease"/>
            <person name="Wu L."/>
            <person name="Ma J."/>
        </authorList>
    </citation>
    <scope>NUCLEOTIDE SEQUENCE [LARGE SCALE GENOMIC DNA]</scope>
    <source>
        <strain evidence="2 3">JCM 6833</strain>
    </source>
</reference>
<comment type="caution">
    <text evidence="2">The sequence shown here is derived from an EMBL/GenBank/DDBJ whole genome shotgun (WGS) entry which is preliminary data.</text>
</comment>
<name>A0ABN3Q3B5_9ACTN</name>
<dbReference type="PANTHER" id="PTHR37946">
    <property type="entry name" value="SLL1969 PROTEIN"/>
    <property type="match status" value="1"/>
</dbReference>
<gene>
    <name evidence="2" type="ORF">GCM10010411_57010</name>
</gene>
<evidence type="ECO:0000259" key="1">
    <source>
        <dbReference type="Pfam" id="PF07819"/>
    </source>
</evidence>
<dbReference type="SUPFAM" id="SSF53474">
    <property type="entry name" value="alpha/beta-Hydrolases"/>
    <property type="match status" value="1"/>
</dbReference>
<dbReference type="InterPro" id="IPR012908">
    <property type="entry name" value="PGAP1-ab_dom-like"/>
</dbReference>
<evidence type="ECO:0000313" key="2">
    <source>
        <dbReference type="EMBL" id="GAA2614662.1"/>
    </source>
</evidence>
<dbReference type="PANTHER" id="PTHR37946:SF1">
    <property type="entry name" value="SLL1969 PROTEIN"/>
    <property type="match status" value="1"/>
</dbReference>
<sequence length="273" mass="28406">MRSWSGLGPQRLGPRRLSPRRRLLVGVVALAVLVVAVVVAVRALVPGDEVRAVPQDRPGPVVLIPGYGGGSSGMRVLAERLRSEGRQTELVRLPEDGRGDLREQARTVDRYVTDALRGGAPSVDLVGHSAGGVVARLWAREHEGAGKARRIITLGSPHHGAELATAGSALGVACPAACRQLVPGSSLLRSLGDEAPGRPALMSLWTAQDETVTPPDSSRLNGDAVNVELQRVCPGARTGHGQLPSDPMVVGIVLRALGTGPFESPKACGALSS</sequence>
<dbReference type="EMBL" id="BAAATD010000008">
    <property type="protein sequence ID" value="GAA2614662.1"/>
    <property type="molecule type" value="Genomic_DNA"/>
</dbReference>